<dbReference type="InterPro" id="IPR036388">
    <property type="entry name" value="WH-like_DNA-bd_sf"/>
</dbReference>
<comment type="catalytic activity">
    <reaction evidence="11">
        <text>ATP + H2O = ADP + phosphate + H(+)</text>
        <dbReference type="Rhea" id="RHEA:13065"/>
        <dbReference type="ChEBI" id="CHEBI:15377"/>
        <dbReference type="ChEBI" id="CHEBI:15378"/>
        <dbReference type="ChEBI" id="CHEBI:30616"/>
        <dbReference type="ChEBI" id="CHEBI:43474"/>
        <dbReference type="ChEBI" id="CHEBI:456216"/>
    </reaction>
</comment>
<gene>
    <name evidence="12" type="ORF">PACLA_8A006871</name>
</gene>
<keyword evidence="7" id="KW-0238">DNA-binding</keyword>
<evidence type="ECO:0000313" key="13">
    <source>
        <dbReference type="Proteomes" id="UP001152795"/>
    </source>
</evidence>
<dbReference type="SMART" id="SM00487">
    <property type="entry name" value="DEXDc"/>
    <property type="match status" value="1"/>
</dbReference>
<dbReference type="PROSITE" id="PS00690">
    <property type="entry name" value="DEAH_ATP_HELICASE"/>
    <property type="match status" value="1"/>
</dbReference>
<comment type="similarity">
    <text evidence="2 11">Belongs to the helicase family. RecQ subfamily.</text>
</comment>
<dbReference type="GO" id="GO:0005524">
    <property type="term" value="F:ATP binding"/>
    <property type="evidence" value="ECO:0007669"/>
    <property type="project" value="UniProtKB-KW"/>
</dbReference>
<evidence type="ECO:0000256" key="3">
    <source>
        <dbReference type="ARBA" id="ARBA00022741"/>
    </source>
</evidence>
<dbReference type="PANTHER" id="PTHR13710:SF153">
    <property type="entry name" value="RECQ-LIKE DNA HELICASE BLM"/>
    <property type="match status" value="1"/>
</dbReference>
<dbReference type="PROSITE" id="PS51194">
    <property type="entry name" value="HELICASE_CTER"/>
    <property type="match status" value="1"/>
</dbReference>
<evidence type="ECO:0000256" key="2">
    <source>
        <dbReference type="ARBA" id="ARBA00005446"/>
    </source>
</evidence>
<evidence type="ECO:0000313" key="12">
    <source>
        <dbReference type="EMBL" id="CAB4030286.1"/>
    </source>
</evidence>
<dbReference type="GO" id="GO:0006260">
    <property type="term" value="P:DNA replication"/>
    <property type="evidence" value="ECO:0007669"/>
    <property type="project" value="InterPro"/>
</dbReference>
<dbReference type="GO" id="GO:0016787">
    <property type="term" value="F:hydrolase activity"/>
    <property type="evidence" value="ECO:0007669"/>
    <property type="project" value="UniProtKB-KW"/>
</dbReference>
<dbReference type="GO" id="GO:0005694">
    <property type="term" value="C:chromosome"/>
    <property type="evidence" value="ECO:0007669"/>
    <property type="project" value="TreeGrafter"/>
</dbReference>
<dbReference type="InterPro" id="IPR011545">
    <property type="entry name" value="DEAD/DEAH_box_helicase_dom"/>
</dbReference>
<keyword evidence="6 11" id="KW-0067">ATP-binding</keyword>
<dbReference type="NCBIfam" id="TIGR00614">
    <property type="entry name" value="recQ_fam"/>
    <property type="match status" value="1"/>
</dbReference>
<dbReference type="SUPFAM" id="SSF52540">
    <property type="entry name" value="P-loop containing nucleoside triphosphate hydrolases"/>
    <property type="match status" value="1"/>
</dbReference>
<dbReference type="InterPro" id="IPR001650">
    <property type="entry name" value="Helicase_C-like"/>
</dbReference>
<keyword evidence="5 11" id="KW-0347">Helicase</keyword>
<dbReference type="SMART" id="SM00956">
    <property type="entry name" value="RQC"/>
    <property type="match status" value="1"/>
</dbReference>
<dbReference type="PROSITE" id="PS51192">
    <property type="entry name" value="HELICASE_ATP_BIND_1"/>
    <property type="match status" value="1"/>
</dbReference>
<evidence type="ECO:0000256" key="11">
    <source>
        <dbReference type="RuleBase" id="RU364117"/>
    </source>
</evidence>
<dbReference type="GO" id="GO:0000724">
    <property type="term" value="P:double-strand break repair via homologous recombination"/>
    <property type="evidence" value="ECO:0007669"/>
    <property type="project" value="TreeGrafter"/>
</dbReference>
<protein>
    <recommendedName>
        <fullName evidence="11">ATP-dependent DNA helicase</fullName>
        <ecNumber evidence="11">5.6.2.4</ecNumber>
    </recommendedName>
</protein>
<dbReference type="GO" id="GO:0003677">
    <property type="term" value="F:DNA binding"/>
    <property type="evidence" value="ECO:0007669"/>
    <property type="project" value="UniProtKB-KW"/>
</dbReference>
<dbReference type="InterPro" id="IPR004589">
    <property type="entry name" value="DNA_helicase_ATP-dep_RecQ"/>
</dbReference>
<evidence type="ECO:0000256" key="9">
    <source>
        <dbReference type="ARBA" id="ARBA00023242"/>
    </source>
</evidence>
<comment type="subcellular location">
    <subcellularLocation>
        <location evidence="1 11">Nucleus</location>
    </subcellularLocation>
</comment>
<dbReference type="PANTHER" id="PTHR13710">
    <property type="entry name" value="DNA HELICASE RECQ FAMILY MEMBER"/>
    <property type="match status" value="1"/>
</dbReference>
<dbReference type="SUPFAM" id="SSF46785">
    <property type="entry name" value="Winged helix' DNA-binding domain"/>
    <property type="match status" value="1"/>
</dbReference>
<dbReference type="InterPro" id="IPR036390">
    <property type="entry name" value="WH_DNA-bd_sf"/>
</dbReference>
<dbReference type="Pfam" id="PF09382">
    <property type="entry name" value="RQC"/>
    <property type="match status" value="1"/>
</dbReference>
<organism evidence="12 13">
    <name type="scientific">Paramuricea clavata</name>
    <name type="common">Red gorgonian</name>
    <name type="synonym">Violescent sea-whip</name>
    <dbReference type="NCBI Taxonomy" id="317549"/>
    <lineage>
        <taxon>Eukaryota</taxon>
        <taxon>Metazoa</taxon>
        <taxon>Cnidaria</taxon>
        <taxon>Anthozoa</taxon>
        <taxon>Octocorallia</taxon>
        <taxon>Malacalcyonacea</taxon>
        <taxon>Plexauridae</taxon>
        <taxon>Paramuricea</taxon>
    </lineage>
</organism>
<name>A0A7D9JI87_PARCT</name>
<dbReference type="Gene3D" id="1.10.10.10">
    <property type="entry name" value="Winged helix-like DNA-binding domain superfamily/Winged helix DNA-binding domain"/>
    <property type="match status" value="1"/>
</dbReference>
<dbReference type="Pfam" id="PF00271">
    <property type="entry name" value="Helicase_C"/>
    <property type="match status" value="1"/>
</dbReference>
<keyword evidence="4 11" id="KW-0378">Hydrolase</keyword>
<evidence type="ECO:0000256" key="5">
    <source>
        <dbReference type="ARBA" id="ARBA00022806"/>
    </source>
</evidence>
<dbReference type="GO" id="GO:0005634">
    <property type="term" value="C:nucleus"/>
    <property type="evidence" value="ECO:0007669"/>
    <property type="project" value="UniProtKB-SubCell"/>
</dbReference>
<dbReference type="SMART" id="SM00490">
    <property type="entry name" value="HELICc"/>
    <property type="match status" value="1"/>
</dbReference>
<evidence type="ECO:0000256" key="7">
    <source>
        <dbReference type="ARBA" id="ARBA00023125"/>
    </source>
</evidence>
<dbReference type="Gene3D" id="3.40.50.300">
    <property type="entry name" value="P-loop containing nucleotide triphosphate hydrolases"/>
    <property type="match status" value="2"/>
</dbReference>
<dbReference type="Proteomes" id="UP001152795">
    <property type="component" value="Unassembled WGS sequence"/>
</dbReference>
<evidence type="ECO:0000256" key="1">
    <source>
        <dbReference type="ARBA" id="ARBA00004123"/>
    </source>
</evidence>
<sequence>MAVNANANQIVLSLANRPFQEAKVNGKTICSACFDDTNDIKFFMEDNGLTQHFRVKHSHLVLDEGITKHCKMLFQHLHGQETSKILKQLSALRLNTKGSCNSSSEMYQEFYVARIDEIDSMGMEIAAKCRREAAKLYGLLLKHHGLLKHLGRTPCLVKIVLKGNTNDSHGQCFKLWDAGDKVYAECFITPKRHTCLPKQHTTTALPHDWLDDDTSSMNFSVKGKTLLEVLQSVFGHRDFKPGQEEAIRSLISGKDTIVLIPTGGGKTVTYALPCIMTPGIAIVVSPLIMLMYDQVSRLQKHGINTCYYNTMLSDSERLNILHNLKQSNCQYEFVFVSPEAVITDNFLSCLTKLSSEGMLSFFIIDEAHCINTWGTEFRPAYQQLNTLRKFNVPVAALTGTATEQTLDAIKSTMQMNNPLIVRMPCRRSNLVYSVVEKKETKSKQQICTIITEEYPETCGIIYCATQSDTVEMAFVLKQHGVTATFYHAGVESGDRMRNASLWLSNKVNVMCCTNAFGMGIDKKDVRFVMHQSMPSSLEDYVQESGRGGRDGENCYCTLLFRFEDRTFHLRNLSNLSRLTLEQEKENKIHLLNSITEFCMEHSVCRQQVIAKYFSEDVGETCKSCDVYQKGVVHEVKDYTQEAKNVIECLSNLNSLNSKVKISQLVMTYMGSKAKGIIANGFHAVPQYGKGKTTFHSCTYLTKFVQHLIFKGLVKENIQNIENRISLTYIGVGDVVNLLNNECKVFF</sequence>
<dbReference type="GO" id="GO:0005737">
    <property type="term" value="C:cytoplasm"/>
    <property type="evidence" value="ECO:0007669"/>
    <property type="project" value="TreeGrafter"/>
</dbReference>
<dbReference type="GO" id="GO:0043138">
    <property type="term" value="F:3'-5' DNA helicase activity"/>
    <property type="evidence" value="ECO:0007669"/>
    <property type="project" value="UniProtKB-EC"/>
</dbReference>
<keyword evidence="8" id="KW-0413">Isomerase</keyword>
<keyword evidence="13" id="KW-1185">Reference proteome</keyword>
<dbReference type="Pfam" id="PF00270">
    <property type="entry name" value="DEAD"/>
    <property type="match status" value="1"/>
</dbReference>
<dbReference type="InterPro" id="IPR002464">
    <property type="entry name" value="DNA/RNA_helicase_DEAH_CS"/>
</dbReference>
<dbReference type="EMBL" id="CACRXK020016758">
    <property type="protein sequence ID" value="CAB4030286.1"/>
    <property type="molecule type" value="Genomic_DNA"/>
</dbReference>
<dbReference type="InterPro" id="IPR014001">
    <property type="entry name" value="Helicase_ATP-bd"/>
</dbReference>
<dbReference type="EC" id="5.6.2.4" evidence="11"/>
<comment type="catalytic activity">
    <reaction evidence="10 11">
        <text>Couples ATP hydrolysis with the unwinding of duplex DNA by translocating in the 3'-5' direction.</text>
        <dbReference type="EC" id="5.6.2.4"/>
    </reaction>
</comment>
<dbReference type="InterPro" id="IPR018982">
    <property type="entry name" value="RQC_domain"/>
</dbReference>
<reference evidence="12" key="1">
    <citation type="submission" date="2020-04" db="EMBL/GenBank/DDBJ databases">
        <authorList>
            <person name="Alioto T."/>
            <person name="Alioto T."/>
            <person name="Gomez Garrido J."/>
        </authorList>
    </citation>
    <scope>NUCLEOTIDE SEQUENCE</scope>
    <source>
        <strain evidence="12">A484AB</strain>
    </source>
</reference>
<evidence type="ECO:0000256" key="6">
    <source>
        <dbReference type="ARBA" id="ARBA00022840"/>
    </source>
</evidence>
<dbReference type="OrthoDB" id="6020978at2759"/>
<dbReference type="Pfam" id="PF16124">
    <property type="entry name" value="RecQ_Zn_bind"/>
    <property type="match status" value="1"/>
</dbReference>
<evidence type="ECO:0000256" key="4">
    <source>
        <dbReference type="ARBA" id="ARBA00022801"/>
    </source>
</evidence>
<dbReference type="GO" id="GO:0009378">
    <property type="term" value="F:four-way junction helicase activity"/>
    <property type="evidence" value="ECO:0007669"/>
    <property type="project" value="TreeGrafter"/>
</dbReference>
<keyword evidence="3 11" id="KW-0547">Nucleotide-binding</keyword>
<evidence type="ECO:0000256" key="10">
    <source>
        <dbReference type="ARBA" id="ARBA00034617"/>
    </source>
</evidence>
<dbReference type="InterPro" id="IPR032284">
    <property type="entry name" value="RecQ_Zn-bd"/>
</dbReference>
<keyword evidence="9 11" id="KW-0539">Nucleus</keyword>
<comment type="caution">
    <text evidence="12">The sequence shown here is derived from an EMBL/GenBank/DDBJ whole genome shotgun (WGS) entry which is preliminary data.</text>
</comment>
<proteinExistence type="inferred from homology"/>
<dbReference type="InterPro" id="IPR027417">
    <property type="entry name" value="P-loop_NTPase"/>
</dbReference>
<accession>A0A7D9JI87</accession>
<dbReference type="AlphaFoldDB" id="A0A7D9JI87"/>
<dbReference type="CDD" id="cd17920">
    <property type="entry name" value="DEXHc_RecQ"/>
    <property type="match status" value="1"/>
</dbReference>
<evidence type="ECO:0000256" key="8">
    <source>
        <dbReference type="ARBA" id="ARBA00023235"/>
    </source>
</evidence>